<dbReference type="Proteomes" id="UP000248714">
    <property type="component" value="Unassembled WGS sequence"/>
</dbReference>
<dbReference type="InterPro" id="IPR002938">
    <property type="entry name" value="FAD-bd"/>
</dbReference>
<dbReference type="InterPro" id="IPR050493">
    <property type="entry name" value="FAD-dep_Monooxygenase_BioMet"/>
</dbReference>
<evidence type="ECO:0000259" key="3">
    <source>
        <dbReference type="Pfam" id="PF01494"/>
    </source>
</evidence>
<dbReference type="Pfam" id="PF01494">
    <property type="entry name" value="FAD_binding_3"/>
    <property type="match status" value="1"/>
</dbReference>
<keyword evidence="1" id="KW-0560">Oxidoreductase</keyword>
<reference evidence="4 5" key="1">
    <citation type="submission" date="2018-06" db="EMBL/GenBank/DDBJ databases">
        <title>Genomic Encyclopedia of Type Strains, Phase IV (KMG-IV): sequencing the most valuable type-strain genomes for metagenomic binning, comparative biology and taxonomic classification.</title>
        <authorList>
            <person name="Goeker M."/>
        </authorList>
    </citation>
    <scope>NUCLEOTIDE SEQUENCE [LARGE SCALE GENOMIC DNA]</scope>
    <source>
        <strain evidence="4 5">DSM 45479</strain>
    </source>
</reference>
<evidence type="ECO:0000256" key="1">
    <source>
        <dbReference type="ARBA" id="ARBA00023002"/>
    </source>
</evidence>
<sequence length="374" mass="40638">MSGRIGIVGGSVAGCAAALAARRAGFEATVFERTADLRDRGLGVAMPVTIYEHLTTAGYLDPGLPVHRVEDRLWVIAEPGEPAGRVLWRQPAPALAVSWGQLWRSLADKVAADYHAGARVTSVHGNGAITTEDGRTHTFDLVVGADGHASLVRDKVSPQSRPQEAGYALWRGIVTDDRLPTWITDLLATAFVTAVFPGGHAIFYLIPSSSGGRQLFWAVYQRPRRPRHADTDEVWPTVTRFLPPAWADVCRRTGVRCVHPVRDVTTASYAANPFLLVGDAATLTRPHTASGAAKAMLDAESLEHALRTGANRDEVLAIYDAQRRPAGNELVAIGRRLGRAMVERTPCWTSMTPEDMPGWMTAALSGHDHYLYRL</sequence>
<dbReference type="PRINTS" id="PR00420">
    <property type="entry name" value="RNGMNOXGNASE"/>
</dbReference>
<evidence type="ECO:0000256" key="2">
    <source>
        <dbReference type="ARBA" id="ARBA00023033"/>
    </source>
</evidence>
<dbReference type="SUPFAM" id="SSF54373">
    <property type="entry name" value="FAD-linked reductases, C-terminal domain"/>
    <property type="match status" value="1"/>
</dbReference>
<gene>
    <name evidence="4" type="ORF">C8D87_103779</name>
</gene>
<dbReference type="PANTHER" id="PTHR13789">
    <property type="entry name" value="MONOOXYGENASE"/>
    <property type="match status" value="1"/>
</dbReference>
<keyword evidence="5" id="KW-1185">Reference proteome</keyword>
<comment type="caution">
    <text evidence="4">The sequence shown here is derived from an EMBL/GenBank/DDBJ whole genome shotgun (WGS) entry which is preliminary data.</text>
</comment>
<protein>
    <submittedName>
        <fullName evidence="4">2-polyprenyl-6-methoxyphenol hydroxylase-like FAD-dependent oxidoreductase</fullName>
    </submittedName>
</protein>
<dbReference type="InterPro" id="IPR036188">
    <property type="entry name" value="FAD/NAD-bd_sf"/>
</dbReference>
<dbReference type="SUPFAM" id="SSF51905">
    <property type="entry name" value="FAD/NAD(P)-binding domain"/>
    <property type="match status" value="1"/>
</dbReference>
<accession>A0ABX9EEG2</accession>
<organism evidence="4 5">
    <name type="scientific">Lentzea atacamensis</name>
    <dbReference type="NCBI Taxonomy" id="531938"/>
    <lineage>
        <taxon>Bacteria</taxon>
        <taxon>Bacillati</taxon>
        <taxon>Actinomycetota</taxon>
        <taxon>Actinomycetes</taxon>
        <taxon>Pseudonocardiales</taxon>
        <taxon>Pseudonocardiaceae</taxon>
        <taxon>Lentzea</taxon>
    </lineage>
</organism>
<name>A0ABX9EEG2_9PSEU</name>
<evidence type="ECO:0000313" key="4">
    <source>
        <dbReference type="EMBL" id="RAS67440.1"/>
    </source>
</evidence>
<dbReference type="EMBL" id="QLTT01000003">
    <property type="protein sequence ID" value="RAS67440.1"/>
    <property type="molecule type" value="Genomic_DNA"/>
</dbReference>
<dbReference type="Gene3D" id="3.50.50.60">
    <property type="entry name" value="FAD/NAD(P)-binding domain"/>
    <property type="match status" value="1"/>
</dbReference>
<feature type="domain" description="FAD-binding" evidence="3">
    <location>
        <begin position="6"/>
        <end position="331"/>
    </location>
</feature>
<dbReference type="PROSITE" id="PS51257">
    <property type="entry name" value="PROKAR_LIPOPROTEIN"/>
    <property type="match status" value="1"/>
</dbReference>
<keyword evidence="2" id="KW-0503">Monooxygenase</keyword>
<proteinExistence type="predicted"/>
<dbReference type="RefSeq" id="WP_112227639.1">
    <property type="nucleotide sequence ID" value="NZ_QLTT01000003.1"/>
</dbReference>
<dbReference type="PANTHER" id="PTHR13789:SF309">
    <property type="entry name" value="PUTATIVE (AFU_ORTHOLOGUE AFUA_6G14510)-RELATED"/>
    <property type="match status" value="1"/>
</dbReference>
<evidence type="ECO:0000313" key="5">
    <source>
        <dbReference type="Proteomes" id="UP000248714"/>
    </source>
</evidence>